<gene>
    <name evidence="1" type="ORF">CJF38_18065</name>
    <name evidence="2" type="ORF">PLUA15_60089</name>
</gene>
<name>A0AAX2HEA1_9PSED</name>
<comment type="caution">
    <text evidence="2">The sequence shown here is derived from an EMBL/GenBank/DDBJ whole genome shotgun (WGS) entry which is preliminary data.</text>
</comment>
<proteinExistence type="predicted"/>
<evidence type="ECO:0000313" key="2">
    <source>
        <dbReference type="EMBL" id="SOB55045.1"/>
    </source>
</evidence>
<accession>A0AAX2HEA1</accession>
<keyword evidence="3" id="KW-1185">Reference proteome</keyword>
<evidence type="ECO:0000313" key="3">
    <source>
        <dbReference type="Proteomes" id="UP000216897"/>
    </source>
</evidence>
<reference evidence="1 3" key="1">
    <citation type="submission" date="2017-08" db="EMBL/GenBank/DDBJ databases">
        <title>Genomic and metabolic characterisation of spoilage-associated Pseudomonas species.</title>
        <authorList>
            <person name="Stanborough T."/>
            <person name="Fegan N."/>
            <person name="Powell S.M."/>
            <person name="Singh T."/>
            <person name="Tamplin M.L."/>
            <person name="Chandry P.S."/>
        </authorList>
    </citation>
    <scope>NUCLEOTIDE SEQUENCE [LARGE SCALE GENOMIC DNA]</scope>
    <source>
        <strain evidence="1 3">L1814</strain>
    </source>
</reference>
<reference evidence="2 4" key="2">
    <citation type="submission" date="2017-08" db="EMBL/GenBank/DDBJ databases">
        <authorList>
            <person name="Chaillou S."/>
        </authorList>
    </citation>
    <scope>NUCLEOTIDE SEQUENCE [LARGE SCALE GENOMIC DNA]</scope>
    <source>
        <strain evidence="2 4">MFPA15A1205</strain>
    </source>
</reference>
<dbReference type="Proteomes" id="UP000216897">
    <property type="component" value="Unassembled WGS sequence"/>
</dbReference>
<evidence type="ECO:0000313" key="4">
    <source>
        <dbReference type="Proteomes" id="UP000219564"/>
    </source>
</evidence>
<evidence type="ECO:0000313" key="1">
    <source>
        <dbReference type="EMBL" id="OZY53826.1"/>
    </source>
</evidence>
<sequence length="61" mass="6688">MGGIIPVQLAGSKYCLQFEYGFFAIYKKDTVFLPVLVYESGKTVTGIGDICGYSKISDLEL</sequence>
<protein>
    <submittedName>
        <fullName evidence="2">Uncharacterized protein</fullName>
    </submittedName>
</protein>
<organism evidence="2 4">
    <name type="scientific">Pseudomonas lundensis</name>
    <dbReference type="NCBI Taxonomy" id="86185"/>
    <lineage>
        <taxon>Bacteria</taxon>
        <taxon>Pseudomonadati</taxon>
        <taxon>Pseudomonadota</taxon>
        <taxon>Gammaproteobacteria</taxon>
        <taxon>Pseudomonadales</taxon>
        <taxon>Pseudomonadaceae</taxon>
        <taxon>Pseudomonas</taxon>
    </lineage>
</organism>
<dbReference type="EMBL" id="NQKG01000020">
    <property type="protein sequence ID" value="OZY53826.1"/>
    <property type="molecule type" value="Genomic_DNA"/>
</dbReference>
<dbReference type="AlphaFoldDB" id="A0AAX2HEA1"/>
<dbReference type="EMBL" id="OBKZ01000053">
    <property type="protein sequence ID" value="SOB55045.1"/>
    <property type="molecule type" value="Genomic_DNA"/>
</dbReference>
<dbReference type="Proteomes" id="UP000219564">
    <property type="component" value="Unassembled WGS sequence"/>
</dbReference>